<name>A0ABN1I864_9GAMM</name>
<dbReference type="Proteomes" id="UP001499915">
    <property type="component" value="Unassembled WGS sequence"/>
</dbReference>
<organism evidence="1 2">
    <name type="scientific">Marinobacterium maritimum</name>
    <dbReference type="NCBI Taxonomy" id="500162"/>
    <lineage>
        <taxon>Bacteria</taxon>
        <taxon>Pseudomonadati</taxon>
        <taxon>Pseudomonadota</taxon>
        <taxon>Gammaproteobacteria</taxon>
        <taxon>Oceanospirillales</taxon>
        <taxon>Oceanospirillaceae</taxon>
        <taxon>Marinobacterium</taxon>
    </lineage>
</organism>
<evidence type="ECO:0000313" key="2">
    <source>
        <dbReference type="Proteomes" id="UP001499915"/>
    </source>
</evidence>
<evidence type="ECO:0000313" key="1">
    <source>
        <dbReference type="EMBL" id="GAA0696552.1"/>
    </source>
</evidence>
<comment type="caution">
    <text evidence="1">The sequence shown here is derived from an EMBL/GenBank/DDBJ whole genome shotgun (WGS) entry which is preliminary data.</text>
</comment>
<gene>
    <name evidence="1" type="ORF">GCM10009104_25730</name>
</gene>
<dbReference type="EMBL" id="BAAAET010000003">
    <property type="protein sequence ID" value="GAA0696552.1"/>
    <property type="molecule type" value="Genomic_DNA"/>
</dbReference>
<reference evidence="1 2" key="1">
    <citation type="journal article" date="2019" name="Int. J. Syst. Evol. Microbiol.">
        <title>The Global Catalogue of Microorganisms (GCM) 10K type strain sequencing project: providing services to taxonomists for standard genome sequencing and annotation.</title>
        <authorList>
            <consortium name="The Broad Institute Genomics Platform"/>
            <consortium name="The Broad Institute Genome Sequencing Center for Infectious Disease"/>
            <person name="Wu L."/>
            <person name="Ma J."/>
        </authorList>
    </citation>
    <scope>NUCLEOTIDE SEQUENCE [LARGE SCALE GENOMIC DNA]</scope>
    <source>
        <strain evidence="1 2">JCM 15134</strain>
    </source>
</reference>
<proteinExistence type="predicted"/>
<sequence length="142" mass="16350">MDWPNHYPSQCPPSQAETAQQTIYRFLTRRNPRARDFLSYYDIDIKKVLDGKQEQPKDWGDDACRARGLSVFTKLEHCYEMQALVPAMRKKPLGELELEPTDGALILKTTGRHPEHHTVWIPSYNGLEGRCVPVPETKVEQA</sequence>
<protein>
    <submittedName>
        <fullName evidence="1">Uncharacterized protein</fullName>
    </submittedName>
</protein>
<keyword evidence="2" id="KW-1185">Reference proteome</keyword>
<accession>A0ABN1I864</accession>